<reference evidence="1 2" key="3">
    <citation type="submission" date="2019-11" db="EMBL/GenBank/DDBJ databases">
        <title>A de novo genome assembly of a pear dwarfing rootstock.</title>
        <authorList>
            <person name="Wang F."/>
            <person name="Wang J."/>
            <person name="Li S."/>
            <person name="Zhang Y."/>
            <person name="Fang M."/>
            <person name="Ma L."/>
            <person name="Zhao Y."/>
            <person name="Jiang S."/>
        </authorList>
    </citation>
    <scope>NUCLEOTIDE SEQUENCE [LARGE SCALE GENOMIC DNA]</scope>
    <source>
        <strain evidence="1">S2</strain>
        <tissue evidence="1">Leaf</tissue>
    </source>
</reference>
<name>A0A5N5FEL7_9ROSA</name>
<dbReference type="Proteomes" id="UP000327157">
    <property type="component" value="Chromosome 13"/>
</dbReference>
<evidence type="ECO:0000313" key="1">
    <source>
        <dbReference type="EMBL" id="KAB2599682.1"/>
    </source>
</evidence>
<accession>A0A5N5FEL7</accession>
<sequence length="53" mass="6254">MDNEGSDLILFFPLSPVQPLFLLHFWWVSGFCGDRQRSTVSGLRVLLDFRRFH</sequence>
<protein>
    <submittedName>
        <fullName evidence="1">Uncharacterized protein</fullName>
    </submittedName>
</protein>
<dbReference type="AlphaFoldDB" id="A0A5N5FEL7"/>
<comment type="caution">
    <text evidence="1">The sequence shown here is derived from an EMBL/GenBank/DDBJ whole genome shotgun (WGS) entry which is preliminary data.</text>
</comment>
<evidence type="ECO:0000313" key="2">
    <source>
        <dbReference type="Proteomes" id="UP000327157"/>
    </source>
</evidence>
<reference evidence="2" key="2">
    <citation type="submission" date="2019-10" db="EMBL/GenBank/DDBJ databases">
        <title>A de novo genome assembly of a pear dwarfing rootstock.</title>
        <authorList>
            <person name="Wang F."/>
            <person name="Wang J."/>
            <person name="Li S."/>
            <person name="Zhang Y."/>
            <person name="Fang M."/>
            <person name="Ma L."/>
            <person name="Zhao Y."/>
            <person name="Jiang S."/>
        </authorList>
    </citation>
    <scope>NUCLEOTIDE SEQUENCE [LARGE SCALE GENOMIC DNA]</scope>
</reference>
<proteinExistence type="predicted"/>
<organism evidence="1 2">
    <name type="scientific">Pyrus ussuriensis x Pyrus communis</name>
    <dbReference type="NCBI Taxonomy" id="2448454"/>
    <lineage>
        <taxon>Eukaryota</taxon>
        <taxon>Viridiplantae</taxon>
        <taxon>Streptophyta</taxon>
        <taxon>Embryophyta</taxon>
        <taxon>Tracheophyta</taxon>
        <taxon>Spermatophyta</taxon>
        <taxon>Magnoliopsida</taxon>
        <taxon>eudicotyledons</taxon>
        <taxon>Gunneridae</taxon>
        <taxon>Pentapetalae</taxon>
        <taxon>rosids</taxon>
        <taxon>fabids</taxon>
        <taxon>Rosales</taxon>
        <taxon>Rosaceae</taxon>
        <taxon>Amygdaloideae</taxon>
        <taxon>Maleae</taxon>
        <taxon>Pyrus</taxon>
    </lineage>
</organism>
<keyword evidence="2" id="KW-1185">Reference proteome</keyword>
<gene>
    <name evidence="1" type="ORF">D8674_009953</name>
</gene>
<reference evidence="1 2" key="1">
    <citation type="submission" date="2019-09" db="EMBL/GenBank/DDBJ databases">
        <authorList>
            <person name="Ou C."/>
        </authorList>
    </citation>
    <scope>NUCLEOTIDE SEQUENCE [LARGE SCALE GENOMIC DNA]</scope>
    <source>
        <strain evidence="1">S2</strain>
        <tissue evidence="1">Leaf</tissue>
    </source>
</reference>
<dbReference type="EMBL" id="SMOL01000753">
    <property type="protein sequence ID" value="KAB2599682.1"/>
    <property type="molecule type" value="Genomic_DNA"/>
</dbReference>